<dbReference type="CDD" id="cd06223">
    <property type="entry name" value="PRTases_typeI"/>
    <property type="match status" value="1"/>
</dbReference>
<feature type="active site" description="For OMPdecase activity" evidence="9">
    <location>
        <position position="238"/>
    </location>
</feature>
<proteinExistence type="inferred from homology"/>
<dbReference type="EMBL" id="OA564627">
    <property type="protein sequence ID" value="CAD7195012.1"/>
    <property type="molecule type" value="Genomic_DNA"/>
</dbReference>
<dbReference type="EC" id="4.1.1.23" evidence="4"/>
<dbReference type="Gene3D" id="3.40.50.2020">
    <property type="match status" value="1"/>
</dbReference>
<dbReference type="InterPro" id="IPR000836">
    <property type="entry name" value="PRTase_dom"/>
</dbReference>
<dbReference type="InterPro" id="IPR013785">
    <property type="entry name" value="Aldolase_TIM"/>
</dbReference>
<feature type="active site" description="For OMPdecase activity" evidence="9">
    <location>
        <position position="241"/>
    </location>
</feature>
<evidence type="ECO:0000256" key="5">
    <source>
        <dbReference type="ARBA" id="ARBA00015047"/>
    </source>
</evidence>
<dbReference type="CDD" id="cd04725">
    <property type="entry name" value="OMP_decarboxylase_like"/>
    <property type="match status" value="1"/>
</dbReference>
<dbReference type="Pfam" id="PF00215">
    <property type="entry name" value="OMPdecase"/>
    <property type="match status" value="1"/>
</dbReference>
<dbReference type="PANTHER" id="PTHR19278:SF9">
    <property type="entry name" value="URIDINE 5'-MONOPHOSPHATE SYNTHASE"/>
    <property type="match status" value="1"/>
</dbReference>
<evidence type="ECO:0000256" key="1">
    <source>
        <dbReference type="ARBA" id="ARBA00004861"/>
    </source>
</evidence>
<dbReference type="GO" id="GO:0044205">
    <property type="term" value="P:'de novo' UMP biosynthetic process"/>
    <property type="evidence" value="ECO:0007669"/>
    <property type="project" value="UniProtKB-UniPathway"/>
</dbReference>
<keyword evidence="8" id="KW-0456">Lyase</keyword>
<comment type="similarity">
    <text evidence="3">In the C-terminal section; belongs to the OMP decarboxylase family.</text>
</comment>
<dbReference type="SMART" id="SM00934">
    <property type="entry name" value="OMPdecase"/>
    <property type="match status" value="1"/>
</dbReference>
<keyword evidence="7" id="KW-0665">Pyrimidine biosynthesis</keyword>
<evidence type="ECO:0000256" key="4">
    <source>
        <dbReference type="ARBA" id="ARBA00012321"/>
    </source>
</evidence>
<keyword evidence="6" id="KW-0210">Decarboxylase</keyword>
<dbReference type="InterPro" id="IPR001754">
    <property type="entry name" value="OMPdeCOase_dom"/>
</dbReference>
<dbReference type="PANTHER" id="PTHR19278">
    <property type="entry name" value="OROTATE PHOSPHORIBOSYLTRANSFERASE"/>
    <property type="match status" value="1"/>
</dbReference>
<feature type="binding site" evidence="10">
    <location>
        <position position="300"/>
    </location>
    <ligand>
        <name>substrate</name>
    </ligand>
</feature>
<sequence>MHNLRTLQTGLGCAEELSLLLWDFSHEGEDCDHLCGVPYTALPIATLISVHTRIPMLIRRKEIKKYGTKKLIEGKFSRGDKCVIIEDVVTSGSSILETLKIMHILCEAGKVDIATVDSVERYLAVSQIRPDGTFINNPEPREAKVGRLNLSFSERAQLSHCPMSKRLFHIMSEKKTLLCVAADVTTGSEVLALAEQVGPYICVLKTHADIVDDLTDDDIAALTALAEKHNFLILEDRKFADIGHIAGLQYTQGPHHIATWSDLVTVHTLSGEGVLKGLTLGLGALSPAVNRGFFLVAEMSSQDHLMSPEYVSATVKMAQKYPHMVAGLVCQSSNIISAPGLIQLTPGVKISDNADSLGQCYNSPEHAVLTCGADVAVVGRGVVSADNPALAALEYSKKLWSAYQRRVATAK</sequence>
<feature type="binding site" evidence="10">
    <location>
        <position position="359"/>
    </location>
    <ligand>
        <name>substrate</name>
    </ligand>
</feature>
<comment type="similarity">
    <text evidence="2">In the N-terminal section; belongs to the purine/pyrimidine phosphoribosyltransferase family.</text>
</comment>
<feature type="binding site" evidence="10">
    <location>
        <position position="380"/>
    </location>
    <ligand>
        <name>substrate</name>
    </ligand>
</feature>
<name>A0A7R8Z3W3_TIMDO</name>
<protein>
    <recommendedName>
        <fullName evidence="5">Uridine 5'-monophosphate synthase</fullName>
        <ecNumber evidence="4">4.1.1.23</ecNumber>
    </recommendedName>
</protein>
<evidence type="ECO:0000256" key="6">
    <source>
        <dbReference type="ARBA" id="ARBA00022793"/>
    </source>
</evidence>
<feature type="domain" description="Orotidine 5'-phosphate decarboxylase" evidence="11">
    <location>
        <begin position="177"/>
        <end position="395"/>
    </location>
</feature>
<evidence type="ECO:0000256" key="8">
    <source>
        <dbReference type="ARBA" id="ARBA00023239"/>
    </source>
</evidence>
<dbReference type="FunFam" id="3.20.20.70:FF:000114">
    <property type="entry name" value="Decarboxylase,orotidine phosphate"/>
    <property type="match status" value="1"/>
</dbReference>
<dbReference type="InterPro" id="IPR014732">
    <property type="entry name" value="OMPdecase"/>
</dbReference>
<accession>A0A7R8Z3W3</accession>
<feature type="binding site" evidence="10">
    <location>
        <position position="205"/>
    </location>
    <ligand>
        <name>substrate</name>
    </ligand>
</feature>
<feature type="active site" description="For OMPdecase activity" evidence="9">
    <location>
        <position position="236"/>
    </location>
</feature>
<evidence type="ECO:0000256" key="10">
    <source>
        <dbReference type="PIRSR" id="PIRSR614732-2"/>
    </source>
</evidence>
<dbReference type="InterPro" id="IPR029057">
    <property type="entry name" value="PRTase-like"/>
</dbReference>
<dbReference type="GO" id="GO:0004588">
    <property type="term" value="F:orotate phosphoribosyltransferase activity"/>
    <property type="evidence" value="ECO:0007669"/>
    <property type="project" value="TreeGrafter"/>
</dbReference>
<feature type="binding site" evidence="10">
    <location>
        <position position="183"/>
    </location>
    <ligand>
        <name>substrate</name>
    </ligand>
</feature>
<gene>
    <name evidence="12" type="ORF">TDIB3V08_LOCUS1420</name>
</gene>
<dbReference type="SUPFAM" id="SSF53271">
    <property type="entry name" value="PRTase-like"/>
    <property type="match status" value="1"/>
</dbReference>
<dbReference type="Gene3D" id="3.20.20.70">
    <property type="entry name" value="Aldolase class I"/>
    <property type="match status" value="1"/>
</dbReference>
<evidence type="ECO:0000256" key="9">
    <source>
        <dbReference type="PIRSR" id="PIRSR614732-1"/>
    </source>
</evidence>
<dbReference type="AlphaFoldDB" id="A0A7R8Z3W3"/>
<feature type="binding site" evidence="10">
    <location>
        <position position="379"/>
    </location>
    <ligand>
        <name>substrate</name>
    </ligand>
</feature>
<evidence type="ECO:0000259" key="11">
    <source>
        <dbReference type="SMART" id="SM00934"/>
    </source>
</evidence>
<dbReference type="GO" id="GO:0004590">
    <property type="term" value="F:orotidine-5'-phosphate decarboxylase activity"/>
    <property type="evidence" value="ECO:0007669"/>
    <property type="project" value="UniProtKB-EC"/>
</dbReference>
<organism evidence="12">
    <name type="scientific">Timema douglasi</name>
    <name type="common">Walking stick</name>
    <dbReference type="NCBI Taxonomy" id="61478"/>
    <lineage>
        <taxon>Eukaryota</taxon>
        <taxon>Metazoa</taxon>
        <taxon>Ecdysozoa</taxon>
        <taxon>Arthropoda</taxon>
        <taxon>Hexapoda</taxon>
        <taxon>Insecta</taxon>
        <taxon>Pterygota</taxon>
        <taxon>Neoptera</taxon>
        <taxon>Polyneoptera</taxon>
        <taxon>Phasmatodea</taxon>
        <taxon>Timematodea</taxon>
        <taxon>Timematoidea</taxon>
        <taxon>Timematidae</taxon>
        <taxon>Timema</taxon>
    </lineage>
</organism>
<evidence type="ECO:0000313" key="12">
    <source>
        <dbReference type="EMBL" id="CAD7195012.1"/>
    </source>
</evidence>
<dbReference type="InterPro" id="IPR011060">
    <property type="entry name" value="RibuloseP-bd_barrel"/>
</dbReference>
<comment type="pathway">
    <text evidence="1">Pyrimidine metabolism; UMP biosynthesis via de novo pathway; UMP from orotate: step 2/2.</text>
</comment>
<dbReference type="UniPathway" id="UPA00070">
    <property type="reaction ID" value="UER00120"/>
</dbReference>
<reference evidence="12" key="1">
    <citation type="submission" date="2020-11" db="EMBL/GenBank/DDBJ databases">
        <authorList>
            <person name="Tran Van P."/>
        </authorList>
    </citation>
    <scope>NUCLEOTIDE SEQUENCE</scope>
</reference>
<evidence type="ECO:0000256" key="3">
    <source>
        <dbReference type="ARBA" id="ARBA00009769"/>
    </source>
</evidence>
<dbReference type="NCBIfam" id="TIGR01740">
    <property type="entry name" value="pyrF"/>
    <property type="match status" value="1"/>
</dbReference>
<dbReference type="GO" id="GO:0006207">
    <property type="term" value="P:'de novo' pyrimidine nucleobase biosynthetic process"/>
    <property type="evidence" value="ECO:0007669"/>
    <property type="project" value="InterPro"/>
</dbReference>
<evidence type="ECO:0000256" key="2">
    <source>
        <dbReference type="ARBA" id="ARBA00006221"/>
    </source>
</evidence>
<dbReference type="SUPFAM" id="SSF51366">
    <property type="entry name" value="Ribulose-phoshate binding barrel"/>
    <property type="match status" value="1"/>
</dbReference>
<evidence type="ECO:0000256" key="7">
    <source>
        <dbReference type="ARBA" id="ARBA00022975"/>
    </source>
</evidence>